<dbReference type="Gene3D" id="1.10.10.10">
    <property type="entry name" value="Winged helix-like DNA-binding domain superfamily/Winged helix DNA-binding domain"/>
    <property type="match status" value="1"/>
</dbReference>
<feature type="domain" description="Cyclic nucleotide-binding" evidence="4">
    <location>
        <begin position="11"/>
        <end position="114"/>
    </location>
</feature>
<dbReference type="InterPro" id="IPR012318">
    <property type="entry name" value="HTH_CRP"/>
</dbReference>
<name>A0ABT1A8Z6_9PSEU</name>
<dbReference type="PROSITE" id="PS50042">
    <property type="entry name" value="CNMP_BINDING_3"/>
    <property type="match status" value="1"/>
</dbReference>
<dbReference type="SUPFAM" id="SSF51206">
    <property type="entry name" value="cAMP-binding domain-like"/>
    <property type="match status" value="1"/>
</dbReference>
<evidence type="ECO:0000259" key="5">
    <source>
        <dbReference type="PROSITE" id="PS51063"/>
    </source>
</evidence>
<keyword evidence="2" id="KW-0238">DNA-binding</keyword>
<dbReference type="Pfam" id="PF13545">
    <property type="entry name" value="HTH_Crp_2"/>
    <property type="match status" value="1"/>
</dbReference>
<reference evidence="6" key="1">
    <citation type="submission" date="2021-04" db="EMBL/GenBank/DDBJ databases">
        <title>Pseudonocardia sp. nov., isolated from sandy soil of mangrove forest.</title>
        <authorList>
            <person name="Zan Z."/>
            <person name="Huang R."/>
            <person name="Liu W."/>
        </authorList>
    </citation>
    <scope>NUCLEOTIDE SEQUENCE</scope>
    <source>
        <strain evidence="6">S2-4</strain>
    </source>
</reference>
<dbReference type="Pfam" id="PF00027">
    <property type="entry name" value="cNMP_binding"/>
    <property type="match status" value="1"/>
</dbReference>
<proteinExistence type="predicted"/>
<dbReference type="EMBL" id="JAGSOV010000066">
    <property type="protein sequence ID" value="MCO1659473.1"/>
    <property type="molecule type" value="Genomic_DNA"/>
</dbReference>
<gene>
    <name evidence="6" type="ORF">KDL28_30820</name>
</gene>
<keyword evidence="3" id="KW-0804">Transcription</keyword>
<dbReference type="SMART" id="SM00100">
    <property type="entry name" value="cNMP"/>
    <property type="match status" value="1"/>
</dbReference>
<evidence type="ECO:0000256" key="2">
    <source>
        <dbReference type="ARBA" id="ARBA00023125"/>
    </source>
</evidence>
<dbReference type="InterPro" id="IPR036388">
    <property type="entry name" value="WH-like_DNA-bd_sf"/>
</dbReference>
<evidence type="ECO:0000313" key="7">
    <source>
        <dbReference type="Proteomes" id="UP001165283"/>
    </source>
</evidence>
<keyword evidence="1" id="KW-0805">Transcription regulation</keyword>
<evidence type="ECO:0000256" key="1">
    <source>
        <dbReference type="ARBA" id="ARBA00023015"/>
    </source>
</evidence>
<sequence length="221" mass="22635">MDLDGLRRVPLFAALPPGRLARLAAAMPVRSLPVGQVVAAAGEPAVRLVVLERGSVVGVRDTVGGTAVRLATVVAPGVIDKVAALGGGVHTATWTTAAPARVRSLPSAQLRRLVDEVPAVREHVLRWLAAEADRQRRSRVRATGGPVARVADRLIEAGAVAGAAVRLTGGQQGLGEELGLSRVTVNRALRVLVAAGAVRVAPGLVHVLDVGLLAAAAGQPR</sequence>
<dbReference type="Gene3D" id="2.60.120.10">
    <property type="entry name" value="Jelly Rolls"/>
    <property type="match status" value="1"/>
</dbReference>
<comment type="caution">
    <text evidence="6">The sequence shown here is derived from an EMBL/GenBank/DDBJ whole genome shotgun (WGS) entry which is preliminary data.</text>
</comment>
<dbReference type="InterPro" id="IPR036390">
    <property type="entry name" value="WH_DNA-bd_sf"/>
</dbReference>
<dbReference type="RefSeq" id="WP_252444295.1">
    <property type="nucleotide sequence ID" value="NZ_JAGSOV010000066.1"/>
</dbReference>
<protein>
    <submittedName>
        <fullName evidence="6">Crp/Fnr family transcriptional regulator</fullName>
    </submittedName>
</protein>
<evidence type="ECO:0000259" key="4">
    <source>
        <dbReference type="PROSITE" id="PS50042"/>
    </source>
</evidence>
<evidence type="ECO:0000256" key="3">
    <source>
        <dbReference type="ARBA" id="ARBA00023163"/>
    </source>
</evidence>
<dbReference type="SUPFAM" id="SSF46785">
    <property type="entry name" value="Winged helix' DNA-binding domain"/>
    <property type="match status" value="1"/>
</dbReference>
<dbReference type="PROSITE" id="PS51063">
    <property type="entry name" value="HTH_CRP_2"/>
    <property type="match status" value="1"/>
</dbReference>
<organism evidence="6 7">
    <name type="scientific">Pseudonocardia humida</name>
    <dbReference type="NCBI Taxonomy" id="2800819"/>
    <lineage>
        <taxon>Bacteria</taxon>
        <taxon>Bacillati</taxon>
        <taxon>Actinomycetota</taxon>
        <taxon>Actinomycetes</taxon>
        <taxon>Pseudonocardiales</taxon>
        <taxon>Pseudonocardiaceae</taxon>
        <taxon>Pseudonocardia</taxon>
    </lineage>
</organism>
<dbReference type="CDD" id="cd00038">
    <property type="entry name" value="CAP_ED"/>
    <property type="match status" value="1"/>
</dbReference>
<feature type="domain" description="HTH crp-type" evidence="5">
    <location>
        <begin position="144"/>
        <end position="211"/>
    </location>
</feature>
<dbReference type="InterPro" id="IPR000595">
    <property type="entry name" value="cNMP-bd_dom"/>
</dbReference>
<evidence type="ECO:0000313" key="6">
    <source>
        <dbReference type="EMBL" id="MCO1659473.1"/>
    </source>
</evidence>
<dbReference type="InterPro" id="IPR018490">
    <property type="entry name" value="cNMP-bd_dom_sf"/>
</dbReference>
<dbReference type="InterPro" id="IPR014710">
    <property type="entry name" value="RmlC-like_jellyroll"/>
</dbReference>
<dbReference type="Proteomes" id="UP001165283">
    <property type="component" value="Unassembled WGS sequence"/>
</dbReference>
<keyword evidence="7" id="KW-1185">Reference proteome</keyword>
<accession>A0ABT1A8Z6</accession>